<gene>
    <name evidence="1" type="ORF">BJG93_36390</name>
</gene>
<accession>A0A8F4KJ74</accession>
<sequence length="228" mass="25322">MKISRFKISSWFFVALSIFAGNVVYAENLSEISGSWTATENPFGKAEPMSVFDLKLHIIAGVVRGQYCYVTQYGNKIDCDPSDNENISGFISGSKARVTFFSFFGGTNGVAEITMAGGRLTWRVVKSPDGEFYGPLRATLSRSSPAKENASPSRANRRVIVDKAYFYSAPSDVSVTKAYAIKGDSVVVQEMSDDGRFIKIRYQGKKLFIRWIHCEDVDACKDVRRAPE</sequence>
<dbReference type="AlphaFoldDB" id="A0A8F4KJ74"/>
<evidence type="ECO:0000313" key="2">
    <source>
        <dbReference type="Proteomes" id="UP000179860"/>
    </source>
</evidence>
<organism evidence="1 2">
    <name type="scientific">Paraburkholderia sprentiae WSM5005</name>
    <dbReference type="NCBI Taxonomy" id="754502"/>
    <lineage>
        <taxon>Bacteria</taxon>
        <taxon>Pseudomonadati</taxon>
        <taxon>Pseudomonadota</taxon>
        <taxon>Betaproteobacteria</taxon>
        <taxon>Burkholderiales</taxon>
        <taxon>Burkholderiaceae</taxon>
        <taxon>Paraburkholderia</taxon>
    </lineage>
</organism>
<reference evidence="1" key="1">
    <citation type="submission" date="2016-09" db="EMBL/GenBank/DDBJ databases">
        <title>The Complete Genome of Burkholderia sprentiae wsm5005.</title>
        <authorList>
            <person name="De Meyer S."/>
            <person name="Wang P."/>
            <person name="Terpolilli J."/>
        </authorList>
    </citation>
    <scope>NUCLEOTIDE SEQUENCE [LARGE SCALE GENOMIC DNA]</scope>
    <source>
        <strain evidence="1">WSM5005</strain>
    </source>
</reference>
<protein>
    <submittedName>
        <fullName evidence="1">Uncharacterized protein</fullName>
    </submittedName>
</protein>
<dbReference type="OrthoDB" id="9109854at2"/>
<keyword evidence="1" id="KW-0614">Plasmid</keyword>
<dbReference type="KEGG" id="pspw:BJG93_36390"/>
<dbReference type="Proteomes" id="UP000179860">
    <property type="component" value="Plasmid pl1WSM5005"/>
</dbReference>
<proteinExistence type="predicted"/>
<evidence type="ECO:0000313" key="1">
    <source>
        <dbReference type="EMBL" id="QXE07346.1"/>
    </source>
</evidence>
<dbReference type="RefSeq" id="WP_154671711.1">
    <property type="nucleotide sequence ID" value="NZ_CP017563.2"/>
</dbReference>
<keyword evidence="2" id="KW-1185">Reference proteome</keyword>
<name>A0A8F4KJ74_9BURK</name>
<geneLocation type="plasmid" evidence="1 2">
    <name>pl1WSM5005</name>
</geneLocation>
<dbReference type="EMBL" id="CP017563">
    <property type="protein sequence ID" value="QXE07346.1"/>
    <property type="molecule type" value="Genomic_DNA"/>
</dbReference>